<evidence type="ECO:0000256" key="3">
    <source>
        <dbReference type="ARBA" id="ARBA00012018"/>
    </source>
</evidence>
<reference evidence="9 10" key="2">
    <citation type="submission" date="2020-03" db="EMBL/GenBank/DDBJ databases">
        <authorList>
            <person name="Ichikawa N."/>
            <person name="Kimura A."/>
            <person name="Kitahashi Y."/>
            <person name="Uohara A."/>
        </authorList>
    </citation>
    <scope>NUCLEOTIDE SEQUENCE [LARGE SCALE GENOMIC DNA]</scope>
    <source>
        <strain evidence="9 10">NBRC 107702</strain>
    </source>
</reference>
<accession>A0A6F8XPP2</accession>
<dbReference type="InterPro" id="IPR017767">
    <property type="entry name" value="PC-PLC"/>
</dbReference>
<keyword evidence="4" id="KW-0134">Cell wall</keyword>
<evidence type="ECO:0000259" key="8">
    <source>
        <dbReference type="Pfam" id="PF05506"/>
    </source>
</evidence>
<sequence>MRGVREHASLTSANRPELVTWRPPTVDSFRKLYSVSRGGVADMGALDRRQFLKMVGAPAVGAALPAGLDKALAIPAHNRTGSINDVEHVIFLMQENRSFDHYFGTMRGVRGFGDPHPINLPSGKSVWHQPNGGGELLPFRPEVPDLGQTFLPDPPHGWNDGHAAWNQGRYDKWVPNKGVTAMTYHTRGDLPYHFALADAFTVCDNYHCSLMGPTDPNRYHMWSGWVGNDGKAGGPVINNAEAGYDWSTYPERLERNGISWKIYQDIGLGLTAEGFWGWTGDPYIGNYGDNSLLYFHQYQNALPGNPLADKAKVGTEVNALGRDPLKLLTDFREDVRRGRLPRVSWIVAPEAYTEHPNWEPGFGAWYVSQVIDILAANPEVWSKMALFITYDEEGGFFDHMPPPTPPQTRAHGLSTVPTTNEIFPGDTAGNVSAPYGLGIRVPMIVVSPWTRGGWVNSQLFDHTSLIRFLEARFAHRNRDLVEANITPWRRAVVGDLTSAFDFKNPNRARPIRLPETDDFMPDDLVRFPDEPPVPPADQEVPKQERGVKPARALPYELHATARRGATAVTVQFRNTGDAAAVFQVREAGSTAVPRGYTVEAGKQLSDTWASENGYDLSVHGPNGFFRRFKGGKAAPDLEIKPVYDERHLDLTLEITNRAGKRVELTVRDAYRGHPTTISLRPGETEREKWSLERTHGWYDLTVRVNGDQHFQYQLAGHVENGEDSITDPALGA</sequence>
<comment type="similarity">
    <text evidence="2">Belongs to the bacterial phospholipase C family.</text>
</comment>
<dbReference type="PANTHER" id="PTHR31956">
    <property type="entry name" value="NON-SPECIFIC PHOSPHOLIPASE C4-RELATED"/>
    <property type="match status" value="1"/>
</dbReference>
<evidence type="ECO:0000256" key="2">
    <source>
        <dbReference type="ARBA" id="ARBA00009717"/>
    </source>
</evidence>
<dbReference type="PROSITE" id="PS51318">
    <property type="entry name" value="TAT"/>
    <property type="match status" value="1"/>
</dbReference>
<dbReference type="EMBL" id="AP022870">
    <property type="protein sequence ID" value="BCB75804.1"/>
    <property type="molecule type" value="Genomic_DNA"/>
</dbReference>
<feature type="domain" description="Bacterial phospholipase C C-terminal" evidence="8">
    <location>
        <begin position="549"/>
        <end position="630"/>
    </location>
</feature>
<name>A0A6F8XPP2_9ACTN</name>
<dbReference type="GO" id="GO:0034480">
    <property type="term" value="F:phosphatidylcholine phospholipase C activity"/>
    <property type="evidence" value="ECO:0007669"/>
    <property type="project" value="UniProtKB-EC"/>
</dbReference>
<evidence type="ECO:0000256" key="6">
    <source>
        <dbReference type="ARBA" id="ARBA00023026"/>
    </source>
</evidence>
<comment type="catalytic activity">
    <reaction evidence="7">
        <text>a 1,2-diacyl-sn-glycero-3-phosphocholine + H2O = phosphocholine + a 1,2-diacyl-sn-glycerol + H(+)</text>
        <dbReference type="Rhea" id="RHEA:10604"/>
        <dbReference type="ChEBI" id="CHEBI:15377"/>
        <dbReference type="ChEBI" id="CHEBI:15378"/>
        <dbReference type="ChEBI" id="CHEBI:17815"/>
        <dbReference type="ChEBI" id="CHEBI:57643"/>
        <dbReference type="ChEBI" id="CHEBI:295975"/>
        <dbReference type="EC" id="3.1.4.3"/>
    </reaction>
    <physiologicalReaction direction="left-to-right" evidence="7">
        <dbReference type="Rhea" id="RHEA:10605"/>
    </physiologicalReaction>
</comment>
<evidence type="ECO:0000313" key="9">
    <source>
        <dbReference type="EMBL" id="BCB75804.1"/>
    </source>
</evidence>
<gene>
    <name evidence="9" type="primary">plcN</name>
    <name evidence="9" type="ORF">Pflav_022140</name>
</gene>
<keyword evidence="6" id="KW-0843">Virulence</keyword>
<reference evidence="9 10" key="1">
    <citation type="submission" date="2020-03" db="EMBL/GenBank/DDBJ databases">
        <title>Whole genome shotgun sequence of Phytohabitans flavus NBRC 107702.</title>
        <authorList>
            <person name="Komaki H."/>
            <person name="Tamura T."/>
        </authorList>
    </citation>
    <scope>NUCLEOTIDE SEQUENCE [LARGE SCALE GENOMIC DNA]</scope>
    <source>
        <strain evidence="9 10">NBRC 107702</strain>
    </source>
</reference>
<dbReference type="NCBIfam" id="TIGR03396">
    <property type="entry name" value="PC_PLC"/>
    <property type="match status" value="1"/>
</dbReference>
<dbReference type="InterPro" id="IPR017850">
    <property type="entry name" value="Alkaline_phosphatase_core_sf"/>
</dbReference>
<comment type="subcellular location">
    <subcellularLocation>
        <location evidence="1">Secreted</location>
        <location evidence="1">Cell wall</location>
    </subcellularLocation>
</comment>
<evidence type="ECO:0000256" key="1">
    <source>
        <dbReference type="ARBA" id="ARBA00004191"/>
    </source>
</evidence>
<protein>
    <recommendedName>
        <fullName evidence="3">phospholipase C</fullName>
        <ecNumber evidence="3">3.1.4.3</ecNumber>
    </recommendedName>
</protein>
<feature type="domain" description="Bacterial phospholipase C C-terminal" evidence="8">
    <location>
        <begin position="643"/>
        <end position="717"/>
    </location>
</feature>
<dbReference type="Pfam" id="PF04185">
    <property type="entry name" value="Phosphoesterase"/>
    <property type="match status" value="1"/>
</dbReference>
<dbReference type="PANTHER" id="PTHR31956:SF1">
    <property type="entry name" value="NON-SPECIFIC PHOSPHOLIPASE C1"/>
    <property type="match status" value="1"/>
</dbReference>
<evidence type="ECO:0000256" key="7">
    <source>
        <dbReference type="ARBA" id="ARBA00048421"/>
    </source>
</evidence>
<dbReference type="EC" id="3.1.4.3" evidence="3"/>
<organism evidence="9 10">
    <name type="scientific">Phytohabitans flavus</name>
    <dbReference type="NCBI Taxonomy" id="1076124"/>
    <lineage>
        <taxon>Bacteria</taxon>
        <taxon>Bacillati</taxon>
        <taxon>Actinomycetota</taxon>
        <taxon>Actinomycetes</taxon>
        <taxon>Micromonosporales</taxon>
        <taxon>Micromonosporaceae</taxon>
    </lineage>
</organism>
<evidence type="ECO:0000256" key="5">
    <source>
        <dbReference type="ARBA" id="ARBA00022801"/>
    </source>
</evidence>
<dbReference type="KEGG" id="pfla:Pflav_022140"/>
<dbReference type="InterPro" id="IPR007312">
    <property type="entry name" value="Phosphoesterase"/>
</dbReference>
<keyword evidence="4" id="KW-0964">Secreted</keyword>
<dbReference type="Pfam" id="PF05506">
    <property type="entry name" value="PLipase_C_C"/>
    <property type="match status" value="2"/>
</dbReference>
<dbReference type="InterPro" id="IPR008475">
    <property type="entry name" value="PLipase_C_C"/>
</dbReference>
<dbReference type="Gene3D" id="3.40.720.10">
    <property type="entry name" value="Alkaline Phosphatase, subunit A"/>
    <property type="match status" value="2"/>
</dbReference>
<keyword evidence="5" id="KW-0378">Hydrolase</keyword>
<evidence type="ECO:0000313" key="10">
    <source>
        <dbReference type="Proteomes" id="UP000502508"/>
    </source>
</evidence>
<proteinExistence type="inferred from homology"/>
<dbReference type="Proteomes" id="UP000502508">
    <property type="component" value="Chromosome"/>
</dbReference>
<dbReference type="CDD" id="cd16014">
    <property type="entry name" value="PLC"/>
    <property type="match status" value="1"/>
</dbReference>
<dbReference type="AlphaFoldDB" id="A0A6F8XPP2"/>
<keyword evidence="10" id="KW-1185">Reference proteome</keyword>
<dbReference type="GO" id="GO:0016042">
    <property type="term" value="P:lipid catabolic process"/>
    <property type="evidence" value="ECO:0007669"/>
    <property type="project" value="InterPro"/>
</dbReference>
<dbReference type="InterPro" id="IPR006311">
    <property type="entry name" value="TAT_signal"/>
</dbReference>
<evidence type="ECO:0000256" key="4">
    <source>
        <dbReference type="ARBA" id="ARBA00022512"/>
    </source>
</evidence>